<evidence type="ECO:0000313" key="3">
    <source>
        <dbReference type="EMBL" id="MEY9457917.1"/>
    </source>
</evidence>
<evidence type="ECO:0008006" key="5">
    <source>
        <dbReference type="Google" id="ProtNLM"/>
    </source>
</evidence>
<accession>A0ABV4FHK3</accession>
<evidence type="ECO:0000313" key="4">
    <source>
        <dbReference type="Proteomes" id="UP001565369"/>
    </source>
</evidence>
<dbReference type="EMBL" id="JBGBZJ010000002">
    <property type="protein sequence ID" value="MEY9451370.1"/>
    <property type="molecule type" value="Genomic_DNA"/>
</dbReference>
<proteinExistence type="predicted"/>
<reference evidence="1 4" key="1">
    <citation type="submission" date="2024-07" db="EMBL/GenBank/DDBJ databases">
        <title>Genomic Encyclopedia of Type Strains, Phase V (KMG-V): Genome sequencing to study the core and pangenomes of soil and plant-associated prokaryotes.</title>
        <authorList>
            <person name="Whitman W."/>
        </authorList>
    </citation>
    <scope>NUCLEOTIDE SEQUENCE [LARGE SCALE GENOMIC DNA]</scope>
    <source>
        <strain evidence="1 4">USDA 152</strain>
    </source>
</reference>
<dbReference type="SUPFAM" id="SSF56349">
    <property type="entry name" value="DNA breaking-rejoining enzymes"/>
    <property type="match status" value="1"/>
</dbReference>
<dbReference type="InterPro" id="IPR011010">
    <property type="entry name" value="DNA_brk_join_enz"/>
</dbReference>
<dbReference type="EMBL" id="JBGBZJ010000001">
    <property type="protein sequence ID" value="MEY9451065.1"/>
    <property type="molecule type" value="Genomic_DNA"/>
</dbReference>
<dbReference type="EMBL" id="JBGBZJ010000003">
    <property type="protein sequence ID" value="MEY9457917.1"/>
    <property type="molecule type" value="Genomic_DNA"/>
</dbReference>
<evidence type="ECO:0000313" key="1">
    <source>
        <dbReference type="EMBL" id="MEY9451065.1"/>
    </source>
</evidence>
<comment type="caution">
    <text evidence="1">The sequence shown here is derived from an EMBL/GenBank/DDBJ whole genome shotgun (WGS) entry which is preliminary data.</text>
</comment>
<keyword evidence="4" id="KW-1185">Reference proteome</keyword>
<dbReference type="Proteomes" id="UP001565369">
    <property type="component" value="Unassembled WGS sequence"/>
</dbReference>
<evidence type="ECO:0000313" key="2">
    <source>
        <dbReference type="EMBL" id="MEY9451370.1"/>
    </source>
</evidence>
<protein>
    <recommendedName>
        <fullName evidence="5">Integrase</fullName>
    </recommendedName>
</protein>
<sequence length="786" mass="88231">MNASFAAYVASARVLAEGRGLKWDLPCDDAGRIARESRWDLTALVGMIPPPSIHVSDFGVENDAFGRLNEVRRQMGQPELQAVPMGRSWRDLYLAVIIHQLLVRKNKPRSALVPARWIRHLASAAGDTPPWAVTPDQVRQAYNAALLVGDSGKNALNFDMTVRTVLDDQHLADTPALARFCVPLGSDSARQSHERSQGERARVNASFETNRLRSRLSERKSAAKLPEEQAFWEMVRIVFTETPRSFSDAIRFAILKLGIITGLRVGEVVLLPLDCRRWREYVDADGQPAGGKGGQSRSLMLRHFAEKQVEDEGVDGVCLYENAHHIPPMFEEIVLQTLSTIEELTAPLRRRLRRQVETGRLFPEYPVDALVPAHEMFTRLSGNAIFSNAELPAGLEARYRETLDSGVLDELRDIQLAGAAPFQPASVFWLRPRKAGLIAIRNKAGEIVDRVEWRDAFLRVGDVEAYVRANMPTKIPDLKPATLTDGSLIYPHELMFLMPIRNLIEGRNGGLLDPTRYFAAGRISTFDIQVILDGSQPESIFRRYGADDEDRQLSLNPHALRHLQTTELFRLGVADTIITKRFNRRSVAQSYEYDHRSLAEDLANIDVPEPAEGALSDNARQVYRMIAANKVSGPIIDEFRRIQHEHGDGVAFEYLNAEADGLHVTPYGFCVNSFAVDPCPKHLECFNGCRHLARSEVDEEREHLERLRDRMASVITTLEALPEHQRSVGWHNQIVHARTRLANILTTLDTSPGQKPFPDGPDLYRPAESRRGTSVLDTVTFLQDGL</sequence>
<name>A0ABV4FHK3_9BRAD</name>
<organism evidence="1 4">
    <name type="scientific">Bradyrhizobium ottawaense</name>
    <dbReference type="NCBI Taxonomy" id="931866"/>
    <lineage>
        <taxon>Bacteria</taxon>
        <taxon>Pseudomonadati</taxon>
        <taxon>Pseudomonadota</taxon>
        <taxon>Alphaproteobacteria</taxon>
        <taxon>Hyphomicrobiales</taxon>
        <taxon>Nitrobacteraceae</taxon>
        <taxon>Bradyrhizobium</taxon>
    </lineage>
</organism>
<gene>
    <name evidence="1" type="ORF">ABIG07_000013</name>
    <name evidence="2" type="ORF">ABIG07_000318</name>
    <name evidence="3" type="ORF">ABIG07_006865</name>
</gene>
<dbReference type="RefSeq" id="WP_038975289.1">
    <property type="nucleotide sequence ID" value="NZ_CP150124.1"/>
</dbReference>